<proteinExistence type="predicted"/>
<comment type="caution">
    <text evidence="1">The sequence shown here is derived from an EMBL/GenBank/DDBJ whole genome shotgun (WGS) entry which is preliminary data.</text>
</comment>
<protein>
    <submittedName>
        <fullName evidence="1">Uncharacterized protein</fullName>
    </submittedName>
</protein>
<evidence type="ECO:0000313" key="2">
    <source>
        <dbReference type="Proteomes" id="UP001431783"/>
    </source>
</evidence>
<gene>
    <name evidence="1" type="ORF">WA026_004637</name>
</gene>
<keyword evidence="2" id="KW-1185">Reference proteome</keyword>
<evidence type="ECO:0000313" key="1">
    <source>
        <dbReference type="EMBL" id="KAK9889362.1"/>
    </source>
</evidence>
<dbReference type="Proteomes" id="UP001431783">
    <property type="component" value="Unassembled WGS sequence"/>
</dbReference>
<dbReference type="AlphaFoldDB" id="A0AAW1V108"/>
<reference evidence="1 2" key="1">
    <citation type="submission" date="2023-03" db="EMBL/GenBank/DDBJ databases">
        <title>Genome insight into feeding habits of ladybird beetles.</title>
        <authorList>
            <person name="Li H.-S."/>
            <person name="Huang Y.-H."/>
            <person name="Pang H."/>
        </authorList>
    </citation>
    <scope>NUCLEOTIDE SEQUENCE [LARGE SCALE GENOMIC DNA]</scope>
    <source>
        <strain evidence="1">SYSU_2023b</strain>
        <tissue evidence="1">Whole body</tissue>
    </source>
</reference>
<organism evidence="1 2">
    <name type="scientific">Henosepilachna vigintioctopunctata</name>
    <dbReference type="NCBI Taxonomy" id="420089"/>
    <lineage>
        <taxon>Eukaryota</taxon>
        <taxon>Metazoa</taxon>
        <taxon>Ecdysozoa</taxon>
        <taxon>Arthropoda</taxon>
        <taxon>Hexapoda</taxon>
        <taxon>Insecta</taxon>
        <taxon>Pterygota</taxon>
        <taxon>Neoptera</taxon>
        <taxon>Endopterygota</taxon>
        <taxon>Coleoptera</taxon>
        <taxon>Polyphaga</taxon>
        <taxon>Cucujiformia</taxon>
        <taxon>Coccinelloidea</taxon>
        <taxon>Coccinellidae</taxon>
        <taxon>Epilachninae</taxon>
        <taxon>Epilachnini</taxon>
        <taxon>Henosepilachna</taxon>
    </lineage>
</organism>
<name>A0AAW1V108_9CUCU</name>
<dbReference type="EMBL" id="JARQZJ010000122">
    <property type="protein sequence ID" value="KAK9889362.1"/>
    <property type="molecule type" value="Genomic_DNA"/>
</dbReference>
<accession>A0AAW1V108</accession>
<sequence>MVLTPGNEQLEFTIGFPYIFVPLITHLISVQEMENRGTKKSSLQQRPKVHDEKSESAFIEILTIFHSRGATPREHAPRNIIAVCFIGHSAVLNVRERVARSSILSIIRVQLHQLHDVFLTLDVYAGIFNMIGGLFSFELDAKLIELIDFALLPPSTWSEGGNRGCLAGISTKFTLTQQTVGFFRTRNKRTIKFKSSEIMGDTEDSRQRLIEMKLRIPTISMNVTISQICGMAENRNNRSPFRCAISVR</sequence>